<dbReference type="Proteomes" id="UP000259610">
    <property type="component" value="Unassembled WGS sequence"/>
</dbReference>
<evidence type="ECO:0000259" key="1">
    <source>
        <dbReference type="Pfam" id="PF05368"/>
    </source>
</evidence>
<dbReference type="AlphaFoldDB" id="A0A3B9H0K6"/>
<proteinExistence type="predicted"/>
<dbReference type="Gene3D" id="3.40.50.720">
    <property type="entry name" value="NAD(P)-binding Rossmann-like Domain"/>
    <property type="match status" value="1"/>
</dbReference>
<evidence type="ECO:0000313" key="3">
    <source>
        <dbReference type="Proteomes" id="UP000259610"/>
    </source>
</evidence>
<sequence>MYAITGITGKVGGAMAEALLDAGLRVRAILRDPAKAAEWKARGCDIAIAAMEDADALAAAFSGAEGVFILPPSDFDPEPGYPAARHVIAAIRQALDTARPARVVCLSTIGADATEDNLLSQRTLMEEALASLSTPVTFLRAAWFLDNAEWDVASARDEGLIRSFLTPLDKKLAMVASRDVGSTAAALIRERWKGNRVVRLEGPARVSPNDLAAAFAKALGHSVCAIAVPHEQWEAEFRAQGMRYPVPRIRMLDGFNEGWIDFPVADPSVLKGRTDAEQVIAALVASDAGFESKS</sequence>
<dbReference type="SUPFAM" id="SSF51735">
    <property type="entry name" value="NAD(P)-binding Rossmann-fold domains"/>
    <property type="match status" value="1"/>
</dbReference>
<reference evidence="2 3" key="1">
    <citation type="journal article" date="2018" name="Nat. Biotechnol.">
        <title>A standardized bacterial taxonomy based on genome phylogeny substantially revises the tree of life.</title>
        <authorList>
            <person name="Parks D.H."/>
            <person name="Chuvochina M."/>
            <person name="Waite D.W."/>
            <person name="Rinke C."/>
            <person name="Skarshewski A."/>
            <person name="Chaumeil P.A."/>
            <person name="Hugenholtz P."/>
        </authorList>
    </citation>
    <scope>NUCLEOTIDE SEQUENCE [LARGE SCALE GENOMIC DNA]</scope>
    <source>
        <strain evidence="2">UBA8733</strain>
    </source>
</reference>
<dbReference type="RefSeq" id="WP_272989909.1">
    <property type="nucleotide sequence ID" value="NZ_CAJWRG010000006.1"/>
</dbReference>
<dbReference type="InterPro" id="IPR008030">
    <property type="entry name" value="NmrA-like"/>
</dbReference>
<dbReference type="InterPro" id="IPR036291">
    <property type="entry name" value="NAD(P)-bd_dom_sf"/>
</dbReference>
<protein>
    <submittedName>
        <fullName evidence="2">NmrA family transcriptional regulator</fullName>
    </submittedName>
</protein>
<dbReference type="PANTHER" id="PTHR43162:SF1">
    <property type="entry name" value="PRESTALK A DIFFERENTIATION PROTEIN A"/>
    <property type="match status" value="1"/>
</dbReference>
<name>A0A3B9H0K6_9PROT</name>
<dbReference type="PANTHER" id="PTHR43162">
    <property type="match status" value="1"/>
</dbReference>
<organism evidence="2 3">
    <name type="scientific">Hyphomonas adhaerens</name>
    <dbReference type="NCBI Taxonomy" id="81029"/>
    <lineage>
        <taxon>Bacteria</taxon>
        <taxon>Pseudomonadati</taxon>
        <taxon>Pseudomonadota</taxon>
        <taxon>Alphaproteobacteria</taxon>
        <taxon>Hyphomonadales</taxon>
        <taxon>Hyphomonadaceae</taxon>
        <taxon>Hyphomonas</taxon>
    </lineage>
</organism>
<feature type="domain" description="NmrA-like" evidence="1">
    <location>
        <begin position="3"/>
        <end position="232"/>
    </location>
</feature>
<dbReference type="Pfam" id="PF05368">
    <property type="entry name" value="NmrA"/>
    <property type="match status" value="1"/>
</dbReference>
<dbReference type="EMBL" id="DMAN01000302">
    <property type="protein sequence ID" value="HAE28200.1"/>
    <property type="molecule type" value="Genomic_DNA"/>
</dbReference>
<evidence type="ECO:0000313" key="2">
    <source>
        <dbReference type="EMBL" id="HAE28200.1"/>
    </source>
</evidence>
<dbReference type="InterPro" id="IPR051604">
    <property type="entry name" value="Ergot_Alk_Oxidoreductase"/>
</dbReference>
<comment type="caution">
    <text evidence="2">The sequence shown here is derived from an EMBL/GenBank/DDBJ whole genome shotgun (WGS) entry which is preliminary data.</text>
</comment>
<dbReference type="Gene3D" id="3.90.25.10">
    <property type="entry name" value="UDP-galactose 4-epimerase, domain 1"/>
    <property type="match status" value="1"/>
</dbReference>
<accession>A0A3B9H0K6</accession>
<gene>
    <name evidence="2" type="ORF">DCG58_13635</name>
</gene>